<dbReference type="OrthoDB" id="2909002at2"/>
<dbReference type="RefSeq" id="WP_118989833.1">
    <property type="nucleotide sequence ID" value="NZ_CP023434.1"/>
</dbReference>
<sequence>MLLRRYHTNNKQEAKIVEEAKTIDYNDLTVAELKDIAKERGIDGYSDMKKVELVEALEG</sequence>
<evidence type="ECO:0000259" key="1">
    <source>
        <dbReference type="SMART" id="SM00959"/>
    </source>
</evidence>
<dbReference type="InterPro" id="IPR036361">
    <property type="entry name" value="SAP_dom_sf"/>
</dbReference>
<dbReference type="GO" id="GO:0006353">
    <property type="term" value="P:DNA-templated transcription termination"/>
    <property type="evidence" value="ECO:0007669"/>
    <property type="project" value="InterPro"/>
</dbReference>
<dbReference type="SUPFAM" id="SSF68912">
    <property type="entry name" value="Rho N-terminal domain-like"/>
    <property type="match status" value="1"/>
</dbReference>
<dbReference type="SMART" id="SM00959">
    <property type="entry name" value="Rho_N"/>
    <property type="match status" value="1"/>
</dbReference>
<protein>
    <recommendedName>
        <fullName evidence="1">Rho termination factor-like N-terminal domain-containing protein</fullName>
    </recommendedName>
</protein>
<proteinExistence type="predicted"/>
<reference evidence="2 3" key="1">
    <citation type="submission" date="2017-09" db="EMBL/GenBank/DDBJ databases">
        <title>Complete genome sequence of Oxytococcus suis strain ZY16052.</title>
        <authorList>
            <person name="Li F."/>
        </authorList>
    </citation>
    <scope>NUCLEOTIDE SEQUENCE [LARGE SCALE GENOMIC DNA]</scope>
    <source>
        <strain evidence="2 3">ZY16052</strain>
    </source>
</reference>
<dbReference type="EMBL" id="CP023434">
    <property type="protein sequence ID" value="AXY24911.1"/>
    <property type="molecule type" value="Genomic_DNA"/>
</dbReference>
<keyword evidence="3" id="KW-1185">Reference proteome</keyword>
<dbReference type="Proteomes" id="UP000263232">
    <property type="component" value="Chromosome"/>
</dbReference>
<dbReference type="Pfam" id="PF07498">
    <property type="entry name" value="Rho_N"/>
    <property type="match status" value="1"/>
</dbReference>
<dbReference type="InterPro" id="IPR011112">
    <property type="entry name" value="Rho-like_N"/>
</dbReference>
<dbReference type="PANTHER" id="PTHR34449:SF2">
    <property type="entry name" value="RHO TERMINATION FACTOR"/>
    <property type="match status" value="1"/>
</dbReference>
<name>A0A347WIK4_9LACT</name>
<dbReference type="KEGG" id="abae:CL176_02100"/>
<dbReference type="PANTHER" id="PTHR34449">
    <property type="entry name" value="RHO TERMINATION FACTOR"/>
    <property type="match status" value="1"/>
</dbReference>
<organism evidence="2 3">
    <name type="scientific">Suicoccus acidiformans</name>
    <dbReference type="NCBI Taxonomy" id="2036206"/>
    <lineage>
        <taxon>Bacteria</taxon>
        <taxon>Bacillati</taxon>
        <taxon>Bacillota</taxon>
        <taxon>Bacilli</taxon>
        <taxon>Lactobacillales</taxon>
        <taxon>Aerococcaceae</taxon>
        <taxon>Suicoccus</taxon>
    </lineage>
</organism>
<accession>A0A347WIK4</accession>
<feature type="domain" description="Rho termination factor-like N-terminal" evidence="1">
    <location>
        <begin position="24"/>
        <end position="59"/>
    </location>
</feature>
<evidence type="ECO:0000313" key="2">
    <source>
        <dbReference type="EMBL" id="AXY24911.1"/>
    </source>
</evidence>
<dbReference type="Gene3D" id="1.10.720.30">
    <property type="entry name" value="SAP domain"/>
    <property type="match status" value="1"/>
</dbReference>
<dbReference type="InterPro" id="IPR036269">
    <property type="entry name" value="Rho_N_sf"/>
</dbReference>
<evidence type="ECO:0000313" key="3">
    <source>
        <dbReference type="Proteomes" id="UP000263232"/>
    </source>
</evidence>
<gene>
    <name evidence="2" type="ORF">CL176_02100</name>
</gene>
<dbReference type="AlphaFoldDB" id="A0A347WIK4"/>